<keyword evidence="1" id="KW-0677">Repeat</keyword>
<evidence type="ECO:0000313" key="6">
    <source>
        <dbReference type="Proteomes" id="UP000664521"/>
    </source>
</evidence>
<dbReference type="Proteomes" id="UP000664521">
    <property type="component" value="Unassembled WGS sequence"/>
</dbReference>
<feature type="region of interest" description="Disordered" evidence="4">
    <location>
        <begin position="132"/>
        <end position="160"/>
    </location>
</feature>
<dbReference type="EMBL" id="CAJPDS010000009">
    <property type="protein sequence ID" value="CAF9910455.1"/>
    <property type="molecule type" value="Genomic_DNA"/>
</dbReference>
<evidence type="ECO:0008006" key="7">
    <source>
        <dbReference type="Google" id="ProtNLM"/>
    </source>
</evidence>
<dbReference type="Pfam" id="PF13857">
    <property type="entry name" value="Ank_5"/>
    <property type="match status" value="1"/>
</dbReference>
<dbReference type="AlphaFoldDB" id="A0A8H3ERR8"/>
<name>A0A8H3ERR8_9LECA</name>
<evidence type="ECO:0000256" key="1">
    <source>
        <dbReference type="ARBA" id="ARBA00022737"/>
    </source>
</evidence>
<dbReference type="OrthoDB" id="19174at2759"/>
<dbReference type="Gene3D" id="1.25.40.20">
    <property type="entry name" value="Ankyrin repeat-containing domain"/>
    <property type="match status" value="1"/>
</dbReference>
<reference evidence="5" key="1">
    <citation type="submission" date="2021-03" db="EMBL/GenBank/DDBJ databases">
        <authorList>
            <person name="Tagirdzhanova G."/>
        </authorList>
    </citation>
    <scope>NUCLEOTIDE SEQUENCE</scope>
</reference>
<evidence type="ECO:0000313" key="5">
    <source>
        <dbReference type="EMBL" id="CAF9910455.1"/>
    </source>
</evidence>
<feature type="repeat" description="ANK" evidence="3">
    <location>
        <begin position="34"/>
        <end position="67"/>
    </location>
</feature>
<organism evidence="5 6">
    <name type="scientific">Heterodermia speciosa</name>
    <dbReference type="NCBI Taxonomy" id="116794"/>
    <lineage>
        <taxon>Eukaryota</taxon>
        <taxon>Fungi</taxon>
        <taxon>Dikarya</taxon>
        <taxon>Ascomycota</taxon>
        <taxon>Pezizomycotina</taxon>
        <taxon>Lecanoromycetes</taxon>
        <taxon>OSLEUM clade</taxon>
        <taxon>Lecanoromycetidae</taxon>
        <taxon>Caliciales</taxon>
        <taxon>Physciaceae</taxon>
        <taxon>Heterodermia</taxon>
    </lineage>
</organism>
<dbReference type="InterPro" id="IPR002110">
    <property type="entry name" value="Ankyrin_rpt"/>
</dbReference>
<dbReference type="PROSITE" id="PS50088">
    <property type="entry name" value="ANK_REPEAT"/>
    <property type="match status" value="1"/>
</dbReference>
<protein>
    <recommendedName>
        <fullName evidence="7">Ankyrin repeat protein</fullName>
    </recommendedName>
</protein>
<dbReference type="SUPFAM" id="SSF48403">
    <property type="entry name" value="Ankyrin repeat"/>
    <property type="match status" value="1"/>
</dbReference>
<dbReference type="GO" id="GO:0010468">
    <property type="term" value="P:regulation of gene expression"/>
    <property type="evidence" value="ECO:0007669"/>
    <property type="project" value="TreeGrafter"/>
</dbReference>
<dbReference type="PANTHER" id="PTHR24124:SF14">
    <property type="entry name" value="CHROMOSOME UNDETERMINED SCAFFOLD_25, WHOLE GENOME SHOTGUN SEQUENCE"/>
    <property type="match status" value="1"/>
</dbReference>
<dbReference type="PANTHER" id="PTHR24124">
    <property type="entry name" value="ANKYRIN REPEAT FAMILY A"/>
    <property type="match status" value="1"/>
</dbReference>
<gene>
    <name evidence="5" type="ORF">HETSPECPRED_010067</name>
</gene>
<keyword evidence="6" id="KW-1185">Reference proteome</keyword>
<evidence type="ECO:0000256" key="4">
    <source>
        <dbReference type="SAM" id="MobiDB-lite"/>
    </source>
</evidence>
<proteinExistence type="predicted"/>
<dbReference type="InterPro" id="IPR036770">
    <property type="entry name" value="Ankyrin_rpt-contain_sf"/>
</dbReference>
<sequence length="230" mass="25501">MNGMNPFMLAADGNAKLLPLLRSNPSLASIQDDHGYSLLHAASSYNHIELLKSLVYEFKVDVNIRDEDGETPLFVVETVEAAQTMIEDLGADVMVRNVVGQIAEEKLFSEGEHPTIAAFMKKSRLHTEITPMQQPGHEAESSSNDPFSNNLHHPPPLPPNVTVNLGAMEEGESTSAQLEADPEFRQRIEELAARNDFQSDQGQKQLRGLVTDALRDMSTNANERNVRRRA</sequence>
<dbReference type="GO" id="GO:0005634">
    <property type="term" value="C:nucleus"/>
    <property type="evidence" value="ECO:0007669"/>
    <property type="project" value="TreeGrafter"/>
</dbReference>
<accession>A0A8H3ERR8</accession>
<evidence type="ECO:0000256" key="2">
    <source>
        <dbReference type="ARBA" id="ARBA00023043"/>
    </source>
</evidence>
<evidence type="ECO:0000256" key="3">
    <source>
        <dbReference type="PROSITE-ProRule" id="PRU00023"/>
    </source>
</evidence>
<keyword evidence="2 3" id="KW-0040">ANK repeat</keyword>
<comment type="caution">
    <text evidence="5">The sequence shown here is derived from an EMBL/GenBank/DDBJ whole genome shotgun (WGS) entry which is preliminary data.</text>
</comment>